<comment type="similarity">
    <text evidence="2">Belongs to the ComB family.</text>
</comment>
<dbReference type="AlphaFoldDB" id="A0AB34VIB1"/>
<dbReference type="InterPro" id="IPR005238">
    <property type="entry name" value="ComB-like"/>
</dbReference>
<comment type="catalytic activity">
    <reaction evidence="7">
        <text>(2R)-O-phospho-3-sulfolactate + H2O = (2R)-3-sulfolactate + phosphate</text>
        <dbReference type="Rhea" id="RHEA:23416"/>
        <dbReference type="ChEBI" id="CHEBI:15377"/>
        <dbReference type="ChEBI" id="CHEBI:15597"/>
        <dbReference type="ChEBI" id="CHEBI:43474"/>
        <dbReference type="ChEBI" id="CHEBI:58738"/>
        <dbReference type="EC" id="3.1.3.71"/>
    </reaction>
</comment>
<dbReference type="EC" id="3.1.3.71" evidence="3"/>
<evidence type="ECO:0000313" key="8">
    <source>
        <dbReference type="EMBL" id="KTS99289.1"/>
    </source>
</evidence>
<dbReference type="GO" id="GO:0000287">
    <property type="term" value="F:magnesium ion binding"/>
    <property type="evidence" value="ECO:0007669"/>
    <property type="project" value="InterPro"/>
</dbReference>
<sequence length="243" mass="26445">MNWYRQDAFAVRLEWGIPAIDHLAGDVDIIVIIDVMSFSTCVSVAVENGARVYPYPWKDHSVTQYAQSVGAIAANSDRRFSGEGYSLSPRTLLSVRPDEKLVLPSPNGSATCFRARERGVPVLTGCLRNLTATAEACRAFSRILIVPCGERWPDGSLRPCIEDYVVAGGIIAALGQRTLSPEAQTAVAAWHAHQLQNFAALFHCASAVELIQRGFPDDVTLCLTKDAARQPCFLTGEYFAGQA</sequence>
<dbReference type="RefSeq" id="WP_039338336.1">
    <property type="nucleotide sequence ID" value="NZ_JRWI01000030.1"/>
</dbReference>
<dbReference type="PANTHER" id="PTHR37311">
    <property type="entry name" value="2-PHOSPHOSULFOLACTATE PHOSPHATASE-RELATED"/>
    <property type="match status" value="1"/>
</dbReference>
<keyword evidence="6" id="KW-0460">Magnesium</keyword>
<evidence type="ECO:0000256" key="2">
    <source>
        <dbReference type="ARBA" id="ARBA00009997"/>
    </source>
</evidence>
<evidence type="ECO:0000313" key="9">
    <source>
        <dbReference type="Proteomes" id="UP000072520"/>
    </source>
</evidence>
<evidence type="ECO:0000256" key="4">
    <source>
        <dbReference type="ARBA" id="ARBA00021948"/>
    </source>
</evidence>
<dbReference type="SUPFAM" id="SSF142823">
    <property type="entry name" value="ComB-like"/>
    <property type="match status" value="1"/>
</dbReference>
<reference evidence="8 9" key="1">
    <citation type="journal article" date="2016" name="Front. Microbiol.">
        <title>Genomic Resource of Rice Seed Associated Bacteria.</title>
        <authorList>
            <person name="Midha S."/>
            <person name="Bansal K."/>
            <person name="Sharma S."/>
            <person name="Kumar N."/>
            <person name="Patil P.P."/>
            <person name="Chaudhry V."/>
            <person name="Patil P.B."/>
        </authorList>
    </citation>
    <scope>NUCLEOTIDE SEQUENCE [LARGE SCALE GENOMIC DNA]</scope>
    <source>
        <strain evidence="8 9">RSA13</strain>
    </source>
</reference>
<dbReference type="Pfam" id="PF04029">
    <property type="entry name" value="2-ph_phosp"/>
    <property type="match status" value="1"/>
</dbReference>
<keyword evidence="5" id="KW-0378">Hydrolase</keyword>
<evidence type="ECO:0000256" key="1">
    <source>
        <dbReference type="ARBA" id="ARBA00001946"/>
    </source>
</evidence>
<dbReference type="PANTHER" id="PTHR37311:SF1">
    <property type="entry name" value="2-PHOSPHOSULFOLACTATE PHOSPHATASE-RELATED"/>
    <property type="match status" value="1"/>
</dbReference>
<evidence type="ECO:0000256" key="6">
    <source>
        <dbReference type="ARBA" id="ARBA00022842"/>
    </source>
</evidence>
<evidence type="ECO:0000256" key="7">
    <source>
        <dbReference type="ARBA" id="ARBA00033711"/>
    </source>
</evidence>
<gene>
    <name evidence="8" type="ORF">RSA13_05710</name>
</gene>
<dbReference type="Gene3D" id="3.90.1560.10">
    <property type="entry name" value="ComB-like"/>
    <property type="match status" value="1"/>
</dbReference>
<dbReference type="Proteomes" id="UP000072520">
    <property type="component" value="Unassembled WGS sequence"/>
</dbReference>
<dbReference type="GO" id="GO:0050545">
    <property type="term" value="F:sulfopyruvate decarboxylase activity"/>
    <property type="evidence" value="ECO:0007669"/>
    <property type="project" value="TreeGrafter"/>
</dbReference>
<accession>A0AB34VIB1</accession>
<dbReference type="InterPro" id="IPR036702">
    <property type="entry name" value="ComB-like_sf"/>
</dbReference>
<organism evidence="8 9">
    <name type="scientific">Pantoea stewartii</name>
    <dbReference type="NCBI Taxonomy" id="66269"/>
    <lineage>
        <taxon>Bacteria</taxon>
        <taxon>Pseudomonadati</taxon>
        <taxon>Pseudomonadota</taxon>
        <taxon>Gammaproteobacteria</taxon>
        <taxon>Enterobacterales</taxon>
        <taxon>Erwiniaceae</taxon>
        <taxon>Pantoea</taxon>
    </lineage>
</organism>
<dbReference type="GO" id="GO:0050532">
    <property type="term" value="F:2-phosphosulfolactate phosphatase activity"/>
    <property type="evidence" value="ECO:0007669"/>
    <property type="project" value="UniProtKB-EC"/>
</dbReference>
<comment type="cofactor">
    <cofactor evidence="1">
        <name>Mg(2+)</name>
        <dbReference type="ChEBI" id="CHEBI:18420"/>
    </cofactor>
</comment>
<name>A0AB34VIB1_9GAMM</name>
<proteinExistence type="inferred from homology"/>
<dbReference type="EMBL" id="LDSI01000007">
    <property type="protein sequence ID" value="KTS99289.1"/>
    <property type="molecule type" value="Genomic_DNA"/>
</dbReference>
<evidence type="ECO:0000256" key="5">
    <source>
        <dbReference type="ARBA" id="ARBA00022801"/>
    </source>
</evidence>
<evidence type="ECO:0000256" key="3">
    <source>
        <dbReference type="ARBA" id="ARBA00012953"/>
    </source>
</evidence>
<comment type="caution">
    <text evidence="8">The sequence shown here is derived from an EMBL/GenBank/DDBJ whole genome shotgun (WGS) entry which is preliminary data.</text>
</comment>
<protein>
    <recommendedName>
        <fullName evidence="4">Probable 2-phosphosulfolactate phosphatase</fullName>
        <ecNumber evidence="3">3.1.3.71</ecNumber>
    </recommendedName>
</protein>